<dbReference type="Pfam" id="PF04307">
    <property type="entry name" value="YdjM"/>
    <property type="match status" value="1"/>
</dbReference>
<dbReference type="OrthoDB" id="199847at2157"/>
<dbReference type="eggNOG" id="arCOG01744">
    <property type="taxonomic scope" value="Archaea"/>
</dbReference>
<keyword evidence="3" id="KW-1185">Reference proteome</keyword>
<dbReference type="RefSeq" id="WP_012123580.1">
    <property type="nucleotide sequence ID" value="NC_009776.1"/>
</dbReference>
<dbReference type="InterPro" id="IPR007404">
    <property type="entry name" value="YdjM-like"/>
</dbReference>
<keyword evidence="1" id="KW-0472">Membrane</keyword>
<feature type="transmembrane region" description="Helical" evidence="1">
    <location>
        <begin position="48"/>
        <end position="63"/>
    </location>
</feature>
<accession>A8ACG4</accession>
<dbReference type="EMBL" id="CP000816">
    <property type="protein sequence ID" value="ABU82616.1"/>
    <property type="molecule type" value="Genomic_DNA"/>
</dbReference>
<dbReference type="Proteomes" id="UP000000262">
    <property type="component" value="Chromosome"/>
</dbReference>
<protein>
    <submittedName>
        <fullName evidence="2">Membrane-bound metal-dependent hydrolase</fullName>
    </submittedName>
</protein>
<keyword evidence="1" id="KW-1133">Transmembrane helix</keyword>
<dbReference type="GO" id="GO:0016787">
    <property type="term" value="F:hydrolase activity"/>
    <property type="evidence" value="ECO:0007669"/>
    <property type="project" value="UniProtKB-KW"/>
</dbReference>
<evidence type="ECO:0000313" key="3">
    <source>
        <dbReference type="Proteomes" id="UP000000262"/>
    </source>
</evidence>
<keyword evidence="1" id="KW-0812">Transmembrane</keyword>
<dbReference type="STRING" id="453591.Igni_1440"/>
<feature type="transmembrane region" description="Helical" evidence="1">
    <location>
        <begin position="110"/>
        <end position="129"/>
    </location>
</feature>
<proteinExistence type="predicted"/>
<feature type="transmembrane region" description="Helical" evidence="1">
    <location>
        <begin position="70"/>
        <end position="90"/>
    </location>
</feature>
<dbReference type="HOGENOM" id="CLU_097802_3_2_2"/>
<evidence type="ECO:0000256" key="1">
    <source>
        <dbReference type="SAM" id="Phobius"/>
    </source>
</evidence>
<organism evidence="2 3">
    <name type="scientific">Ignicoccus hospitalis (strain KIN4/I / DSM 18386 / JCM 14125)</name>
    <dbReference type="NCBI Taxonomy" id="453591"/>
    <lineage>
        <taxon>Archaea</taxon>
        <taxon>Thermoproteota</taxon>
        <taxon>Thermoprotei</taxon>
        <taxon>Desulfurococcales</taxon>
        <taxon>Desulfurococcaceae</taxon>
        <taxon>Ignicoccus</taxon>
    </lineage>
</organism>
<name>A8ACG4_IGNH4</name>
<dbReference type="KEGG" id="iho:Igni_1440"/>
<sequence length="135" mass="14815">MKGYAHALFGAGLSALLSPDPLWAALWGLVGSKVPDLDLKKMHRKLLHNVFAMLLLSLLVGSIDRRGGVYFMVGYASHIFLDSFTVRGVWALWPLYDRPLGIRAFRSDWRLANAAVAALGALLLIYSLYKAAAGQ</sequence>
<gene>
    <name evidence="2" type="ordered locus">Igni_1440</name>
</gene>
<keyword evidence="2" id="KW-0378">Hydrolase</keyword>
<evidence type="ECO:0000313" key="2">
    <source>
        <dbReference type="EMBL" id="ABU82616.1"/>
    </source>
</evidence>
<reference evidence="2 3" key="1">
    <citation type="journal article" date="2008" name="Genome Biol.">
        <title>A genomic analysis of the archaeal system Ignicoccus hospitalis-Nanoarchaeum equitans.</title>
        <authorList>
            <person name="Podar M."/>
            <person name="Anderson I."/>
            <person name="Makarova K.S."/>
            <person name="Elkins J.G."/>
            <person name="Ivanova N."/>
            <person name="Wall M.A."/>
            <person name="Lykidis A."/>
            <person name="Mavromatis K."/>
            <person name="Sun H."/>
            <person name="Hudson M.E."/>
            <person name="Chen W."/>
            <person name="Deciu C."/>
            <person name="Hutchison D."/>
            <person name="Eads J.R."/>
            <person name="Anderson A."/>
            <person name="Fernandes F."/>
            <person name="Szeto E."/>
            <person name="Lapidus A."/>
            <person name="Kyrpides N.C."/>
            <person name="Saier M.H.Jr."/>
            <person name="Richardson P.M."/>
            <person name="Rachel R."/>
            <person name="Huber H."/>
            <person name="Eisen J.A."/>
            <person name="Koonin E.V."/>
            <person name="Keller M."/>
            <person name="Stetter K.O."/>
        </authorList>
    </citation>
    <scope>NUCLEOTIDE SEQUENCE [LARGE SCALE GENOMIC DNA]</scope>
    <source>
        <strain evidence="3">KIN4/I / DSM 18386 / JCM 14125</strain>
    </source>
</reference>
<dbReference type="AlphaFoldDB" id="A8ACG4"/>
<dbReference type="GeneID" id="5561722"/>